<protein>
    <submittedName>
        <fullName evidence="1">Uncharacterized protein</fullName>
    </submittedName>
</protein>
<keyword evidence="2" id="KW-1185">Reference proteome</keyword>
<evidence type="ECO:0000313" key="1">
    <source>
        <dbReference type="EMBL" id="SDU78911.1"/>
    </source>
</evidence>
<name>A0A1H2LE97_9ACTN</name>
<dbReference type="OrthoDB" id="9871370at2"/>
<dbReference type="RefSeq" id="WP_157524334.1">
    <property type="nucleotide sequence ID" value="NZ_LBMC01000054.1"/>
</dbReference>
<proteinExistence type="predicted"/>
<accession>A0A1H2LE97</accession>
<dbReference type="AlphaFoldDB" id="A0A1H2LE97"/>
<organism evidence="1 2">
    <name type="scientific">Jiangella alkaliphila</name>
    <dbReference type="NCBI Taxonomy" id="419479"/>
    <lineage>
        <taxon>Bacteria</taxon>
        <taxon>Bacillati</taxon>
        <taxon>Actinomycetota</taxon>
        <taxon>Actinomycetes</taxon>
        <taxon>Jiangellales</taxon>
        <taxon>Jiangellaceae</taxon>
        <taxon>Jiangella</taxon>
    </lineage>
</organism>
<dbReference type="EMBL" id="LT629791">
    <property type="protein sequence ID" value="SDU78911.1"/>
    <property type="molecule type" value="Genomic_DNA"/>
</dbReference>
<evidence type="ECO:0000313" key="2">
    <source>
        <dbReference type="Proteomes" id="UP000182977"/>
    </source>
</evidence>
<dbReference type="Proteomes" id="UP000182977">
    <property type="component" value="Chromosome I"/>
</dbReference>
<reference evidence="2" key="1">
    <citation type="submission" date="2016-10" db="EMBL/GenBank/DDBJ databases">
        <authorList>
            <person name="Varghese N."/>
            <person name="Submissions S."/>
        </authorList>
    </citation>
    <scope>NUCLEOTIDE SEQUENCE [LARGE SCALE GENOMIC DNA]</scope>
    <source>
        <strain evidence="2">DSM 45079</strain>
    </source>
</reference>
<sequence length="48" mass="5315">MAKQKVIPGVCRICAAQVADLSRHKRWHDIIDERLGDGKTSIDLLADA</sequence>
<gene>
    <name evidence="1" type="ORF">SAMN04488563_5891</name>
</gene>